<sequence>MKGFRSMYRHSPIKSCLEFWFWFDRQSQNIPSIHLVASLSFNSHVFCTTSFRSERARRQRCSGTRCLSSSRSISTRSPPWSTAILCICTSSRLRSTNRSSSSRRVLLPSASKPILRPTSCTRPISVLQLLRAICATAWAVPSSFRPARRAGCSRN</sequence>
<proteinExistence type="predicted"/>
<reference evidence="1" key="1">
    <citation type="submission" date="2020-11" db="EMBL/GenBank/DDBJ databases">
        <authorList>
            <consortium name="DOE Joint Genome Institute"/>
            <person name="Ahrendt S."/>
            <person name="Riley R."/>
            <person name="Andreopoulos W."/>
            <person name="LaButti K."/>
            <person name="Pangilinan J."/>
            <person name="Ruiz-duenas F.J."/>
            <person name="Barrasa J.M."/>
            <person name="Sanchez-Garcia M."/>
            <person name="Camarero S."/>
            <person name="Miyauchi S."/>
            <person name="Serrano A."/>
            <person name="Linde D."/>
            <person name="Babiker R."/>
            <person name="Drula E."/>
            <person name="Ayuso-Fernandez I."/>
            <person name="Pacheco R."/>
            <person name="Padilla G."/>
            <person name="Ferreira P."/>
            <person name="Barriuso J."/>
            <person name="Kellner H."/>
            <person name="Castanera R."/>
            <person name="Alfaro M."/>
            <person name="Ramirez L."/>
            <person name="Pisabarro A.G."/>
            <person name="Kuo A."/>
            <person name="Tritt A."/>
            <person name="Lipzen A."/>
            <person name="He G."/>
            <person name="Yan M."/>
            <person name="Ng V."/>
            <person name="Cullen D."/>
            <person name="Martin F."/>
            <person name="Rosso M.-N."/>
            <person name="Henrissat B."/>
            <person name="Hibbett D."/>
            <person name="Martinez A.T."/>
            <person name="Grigoriev I.V."/>
        </authorList>
    </citation>
    <scope>NUCLEOTIDE SEQUENCE</scope>
    <source>
        <strain evidence="1">AH 44721</strain>
    </source>
</reference>
<comment type="caution">
    <text evidence="1">The sequence shown here is derived from an EMBL/GenBank/DDBJ whole genome shotgun (WGS) entry which is preliminary data.</text>
</comment>
<feature type="non-terminal residue" evidence="1">
    <location>
        <position position="1"/>
    </location>
</feature>
<dbReference type="Proteomes" id="UP000724874">
    <property type="component" value="Unassembled WGS sequence"/>
</dbReference>
<name>A0A9P5TF16_GYMJU</name>
<evidence type="ECO:0000313" key="2">
    <source>
        <dbReference type="Proteomes" id="UP000724874"/>
    </source>
</evidence>
<accession>A0A9P5TF16</accession>
<dbReference type="AlphaFoldDB" id="A0A9P5TF16"/>
<evidence type="ECO:0000313" key="1">
    <source>
        <dbReference type="EMBL" id="KAF8868746.1"/>
    </source>
</evidence>
<keyword evidence="2" id="KW-1185">Reference proteome</keyword>
<organism evidence="1 2">
    <name type="scientific">Gymnopilus junonius</name>
    <name type="common">Spectacular rustgill mushroom</name>
    <name type="synonym">Gymnopilus spectabilis subsp. junonius</name>
    <dbReference type="NCBI Taxonomy" id="109634"/>
    <lineage>
        <taxon>Eukaryota</taxon>
        <taxon>Fungi</taxon>
        <taxon>Dikarya</taxon>
        <taxon>Basidiomycota</taxon>
        <taxon>Agaricomycotina</taxon>
        <taxon>Agaricomycetes</taxon>
        <taxon>Agaricomycetidae</taxon>
        <taxon>Agaricales</taxon>
        <taxon>Agaricineae</taxon>
        <taxon>Hymenogastraceae</taxon>
        <taxon>Gymnopilus</taxon>
    </lineage>
</organism>
<protein>
    <submittedName>
        <fullName evidence="1">Uncharacterized protein</fullName>
    </submittedName>
</protein>
<gene>
    <name evidence="1" type="ORF">CPB84DRAFT_1173417</name>
</gene>
<dbReference type="EMBL" id="JADNYJ010000557">
    <property type="protein sequence ID" value="KAF8868746.1"/>
    <property type="molecule type" value="Genomic_DNA"/>
</dbReference>